<dbReference type="KEGG" id="phy:AJ81_07440"/>
<keyword evidence="2" id="KW-0472">Membrane</keyword>
<proteinExistence type="predicted"/>
<dbReference type="OrthoDB" id="24847at2"/>
<dbReference type="AlphaFoldDB" id="A0A0X1KRU0"/>
<keyword evidence="2" id="KW-1133">Transmembrane helix</keyword>
<dbReference type="STRING" id="1123384.AJ81_07440"/>
<reference evidence="4 5" key="1">
    <citation type="submission" date="2014-01" db="EMBL/GenBank/DDBJ databases">
        <title>Genome sequencing of Thermotog hypogea.</title>
        <authorList>
            <person name="Zhang X."/>
            <person name="Alvare G."/>
            <person name="Fristensky B."/>
            <person name="Chen L."/>
            <person name="Suen T."/>
            <person name="Chen Q."/>
            <person name="Ma K."/>
        </authorList>
    </citation>
    <scope>NUCLEOTIDE SEQUENCE [LARGE SCALE GENOMIC DNA]</scope>
    <source>
        <strain evidence="4 5">DSM 11164</strain>
    </source>
</reference>
<keyword evidence="2" id="KW-0812">Transmembrane</keyword>
<name>A0A0X1KRU0_9THEM</name>
<dbReference type="PANTHER" id="PTHR48081">
    <property type="entry name" value="AB HYDROLASE SUPERFAMILY PROTEIN C4A8.06C"/>
    <property type="match status" value="1"/>
</dbReference>
<organism evidence="4 5">
    <name type="scientific">Pseudothermotoga hypogea DSM 11164 = NBRC 106472</name>
    <dbReference type="NCBI Taxonomy" id="1123384"/>
    <lineage>
        <taxon>Bacteria</taxon>
        <taxon>Thermotogati</taxon>
        <taxon>Thermotogota</taxon>
        <taxon>Thermotogae</taxon>
        <taxon>Thermotogales</taxon>
        <taxon>Thermotogaceae</taxon>
        <taxon>Pseudothermotoga</taxon>
    </lineage>
</organism>
<dbReference type="Gene3D" id="3.40.50.1820">
    <property type="entry name" value="alpha/beta hydrolase"/>
    <property type="match status" value="1"/>
</dbReference>
<feature type="transmembrane region" description="Helical" evidence="2">
    <location>
        <begin position="12"/>
        <end position="38"/>
    </location>
</feature>
<sequence>MKKREKFLNRIKFLLKLFVLFISASFGFTIFLFVVLLFNLPYIRRAVFGKLPFKTEKKPWSRVVTFEYMKNLWVDIFYPRGEPRGVVLFAHGGGWISGYRRQPNNLSWYRFLVSRGFIVAAIEYSRGYKAKIDQLIEELSRALIFLDENSDKLNLPKSRISLMGLSAGGHLALLTAAKMHKFVKNVVAYYAPCDLKDILESPSLFAKIALLATLKRFPSGSSETLAKYSPVNVVHEFMPPVLLVHGKKDSVVPYDSSVKLYRKLKQLNCRVVLLTHHEANHGFEFVLKDGKTKEILQRTVEFLTEGG</sequence>
<dbReference type="InterPro" id="IPR050300">
    <property type="entry name" value="GDXG_lipolytic_enzyme"/>
</dbReference>
<dbReference type="Pfam" id="PF20434">
    <property type="entry name" value="BD-FAE"/>
    <property type="match status" value="1"/>
</dbReference>
<dbReference type="PATRIC" id="fig|1123384.7.peg.1492"/>
<gene>
    <name evidence="4" type="ORF">AJ81_07440</name>
</gene>
<dbReference type="Proteomes" id="UP000077469">
    <property type="component" value="Chromosome"/>
</dbReference>
<evidence type="ECO:0000256" key="1">
    <source>
        <dbReference type="ARBA" id="ARBA00022801"/>
    </source>
</evidence>
<evidence type="ECO:0000313" key="5">
    <source>
        <dbReference type="Proteomes" id="UP000077469"/>
    </source>
</evidence>
<dbReference type="GO" id="GO:0016787">
    <property type="term" value="F:hydrolase activity"/>
    <property type="evidence" value="ECO:0007669"/>
    <property type="project" value="UniProtKB-KW"/>
</dbReference>
<dbReference type="EMBL" id="CP007141">
    <property type="protein sequence ID" value="AJC74046.1"/>
    <property type="molecule type" value="Genomic_DNA"/>
</dbReference>
<dbReference type="PaxDb" id="1123384-AJ81_07440"/>
<feature type="domain" description="BD-FAE-like" evidence="3">
    <location>
        <begin position="75"/>
        <end position="264"/>
    </location>
</feature>
<dbReference type="SUPFAM" id="SSF53474">
    <property type="entry name" value="alpha/beta-Hydrolases"/>
    <property type="match status" value="1"/>
</dbReference>
<evidence type="ECO:0000313" key="4">
    <source>
        <dbReference type="EMBL" id="AJC74046.1"/>
    </source>
</evidence>
<protein>
    <submittedName>
        <fullName evidence="4">Esterase</fullName>
    </submittedName>
</protein>
<dbReference type="InterPro" id="IPR029058">
    <property type="entry name" value="AB_hydrolase_fold"/>
</dbReference>
<evidence type="ECO:0000256" key="2">
    <source>
        <dbReference type="SAM" id="Phobius"/>
    </source>
</evidence>
<evidence type="ECO:0000259" key="3">
    <source>
        <dbReference type="Pfam" id="PF20434"/>
    </source>
</evidence>
<dbReference type="RefSeq" id="WP_031504268.1">
    <property type="nucleotide sequence ID" value="NC_022795.1"/>
</dbReference>
<keyword evidence="1" id="KW-0378">Hydrolase</keyword>
<keyword evidence="5" id="KW-1185">Reference proteome</keyword>
<dbReference type="InterPro" id="IPR049492">
    <property type="entry name" value="BD-FAE-like_dom"/>
</dbReference>
<accession>A0A0X1KRU0</accession>